<dbReference type="Proteomes" id="UP001140094">
    <property type="component" value="Unassembled WGS sequence"/>
</dbReference>
<evidence type="ECO:0000256" key="1">
    <source>
        <dbReference type="SAM" id="MobiDB-lite"/>
    </source>
</evidence>
<keyword evidence="3" id="KW-1185">Reference proteome</keyword>
<feature type="region of interest" description="Disordered" evidence="1">
    <location>
        <begin position="1"/>
        <end position="55"/>
    </location>
</feature>
<organism evidence="2 3">
    <name type="scientific">Coemansia guatemalensis</name>
    <dbReference type="NCBI Taxonomy" id="2761395"/>
    <lineage>
        <taxon>Eukaryota</taxon>
        <taxon>Fungi</taxon>
        <taxon>Fungi incertae sedis</taxon>
        <taxon>Zoopagomycota</taxon>
        <taxon>Kickxellomycotina</taxon>
        <taxon>Kickxellomycetes</taxon>
        <taxon>Kickxellales</taxon>
        <taxon>Kickxellaceae</taxon>
        <taxon>Coemansia</taxon>
    </lineage>
</organism>
<gene>
    <name evidence="2" type="ORF">H4R20_007052</name>
</gene>
<dbReference type="OrthoDB" id="5561093at2759"/>
<reference evidence="2" key="1">
    <citation type="submission" date="2022-07" db="EMBL/GenBank/DDBJ databases">
        <title>Phylogenomic reconstructions and comparative analyses of Kickxellomycotina fungi.</title>
        <authorList>
            <person name="Reynolds N.K."/>
            <person name="Stajich J.E."/>
            <person name="Barry K."/>
            <person name="Grigoriev I.V."/>
            <person name="Crous P."/>
            <person name="Smith M.E."/>
        </authorList>
    </citation>
    <scope>NUCLEOTIDE SEQUENCE</scope>
    <source>
        <strain evidence="2">NRRL 1565</strain>
    </source>
</reference>
<name>A0A9W8LP80_9FUNG</name>
<feature type="compositionally biased region" description="Basic residues" evidence="1">
    <location>
        <begin position="10"/>
        <end position="21"/>
    </location>
</feature>
<dbReference type="EMBL" id="JANBUO010003593">
    <property type="protein sequence ID" value="KAJ2790207.1"/>
    <property type="molecule type" value="Genomic_DNA"/>
</dbReference>
<evidence type="ECO:0000313" key="2">
    <source>
        <dbReference type="EMBL" id="KAJ2790207.1"/>
    </source>
</evidence>
<feature type="compositionally biased region" description="Low complexity" evidence="1">
    <location>
        <begin position="25"/>
        <end position="47"/>
    </location>
</feature>
<sequence>MTKSAEPTRKRQRVERRRRRRPTESSASRQTMMTRSRTRSTMQQPSSPATHTAVVEAEEPYASDYSVSTNEMHGDTLDANKAGYTHNKDGAGLAARHICSLESDQDIIAKLGHMFSDPCVLAHSFPQTDPERKGDCPVDILDARKAYSHITQSGSKKILGELRQLSIGVIGMMNADSCSEHDDLVNA</sequence>
<feature type="non-terminal residue" evidence="2">
    <location>
        <position position="187"/>
    </location>
</feature>
<protein>
    <submittedName>
        <fullName evidence="2">Uncharacterized protein</fullName>
    </submittedName>
</protein>
<evidence type="ECO:0000313" key="3">
    <source>
        <dbReference type="Proteomes" id="UP001140094"/>
    </source>
</evidence>
<dbReference type="AlphaFoldDB" id="A0A9W8LP80"/>
<proteinExistence type="predicted"/>
<comment type="caution">
    <text evidence="2">The sequence shown here is derived from an EMBL/GenBank/DDBJ whole genome shotgun (WGS) entry which is preliminary data.</text>
</comment>
<accession>A0A9W8LP80</accession>